<dbReference type="NCBIfam" id="TIGR04183">
    <property type="entry name" value="Por_Secre_tail"/>
    <property type="match status" value="1"/>
</dbReference>
<sequence>MKLKLIVLLTLCMSPFLYSQDWNGIPVPANAGTGKIWKIQPQSDDFNYTYEASTNQATIGGKWTNFYHNTWDGPGPTKWRYENTTVSGGNLHVFATRQANETKTFTVDCDGDNIAESWTMAATRAGCITSKTRVKYPVYVEARFKIANAVMASDIWMLSPDDTQEIDILEAYGGKATRNDWLAQRLHLSHHVFIRSPFLDYQPTDASTWYTGATKTYWTDKWIRLGVYWASPTRLEYYLDGQLVKVMDNLDTVNGKDGIDPLNYTSTATPRTAATRTGLVKEMDIIINMEDQNWNACKGRTPTDEEITNFDNHNFNIDWIRIYKPVTDPNLGKQDAKIEEKKLMLFPNPFKDSIQVKSEKNISTVQIYSLSGTKLLVEKINNTNATIATKNLSAGMYFAQINWEDGTSVTQKIIKE</sequence>
<keyword evidence="2 3" id="KW-0732">Signal</keyword>
<reference evidence="5 6" key="1">
    <citation type="journal article" date="2023" name="Antonie Van Leeuwenhoek">
        <title>Flavobacterium potami sp. nov., a multi-metal resistance genes harbouring bacterium isolated from shallow river silt.</title>
        <authorList>
            <person name="Li S."/>
            <person name="Mao S."/>
            <person name="Mu W."/>
            <person name="Guo B."/>
            <person name="Li C."/>
            <person name="Zhu Q."/>
            <person name="Hou X."/>
            <person name="Zhao Y."/>
            <person name="Wei S."/>
            <person name="Liu H."/>
            <person name="Liu A."/>
        </authorList>
    </citation>
    <scope>NUCLEOTIDE SEQUENCE [LARGE SCALE GENOMIC DNA]</scope>
    <source>
        <strain evidence="5 6">17A</strain>
    </source>
</reference>
<evidence type="ECO:0000256" key="2">
    <source>
        <dbReference type="ARBA" id="ARBA00022729"/>
    </source>
</evidence>
<dbReference type="GO" id="GO:0004553">
    <property type="term" value="F:hydrolase activity, hydrolyzing O-glycosyl compounds"/>
    <property type="evidence" value="ECO:0007669"/>
    <property type="project" value="InterPro"/>
</dbReference>
<dbReference type="GO" id="GO:0005975">
    <property type="term" value="P:carbohydrate metabolic process"/>
    <property type="evidence" value="ECO:0007669"/>
    <property type="project" value="InterPro"/>
</dbReference>
<evidence type="ECO:0000313" key="6">
    <source>
        <dbReference type="Proteomes" id="UP001139366"/>
    </source>
</evidence>
<name>A0A9X1H7M0_9FLAO</name>
<comment type="caution">
    <text evidence="5">The sequence shown here is derived from an EMBL/GenBank/DDBJ whole genome shotgun (WGS) entry which is preliminary data.</text>
</comment>
<organism evidence="5 6">
    <name type="scientific">Flavobacterium potami</name>
    <dbReference type="NCBI Taxonomy" id="2872310"/>
    <lineage>
        <taxon>Bacteria</taxon>
        <taxon>Pseudomonadati</taxon>
        <taxon>Bacteroidota</taxon>
        <taxon>Flavobacteriia</taxon>
        <taxon>Flavobacteriales</taxon>
        <taxon>Flavobacteriaceae</taxon>
        <taxon>Flavobacterium</taxon>
    </lineage>
</organism>
<evidence type="ECO:0000313" key="5">
    <source>
        <dbReference type="EMBL" id="MBZ4033881.1"/>
    </source>
</evidence>
<dbReference type="Proteomes" id="UP001139366">
    <property type="component" value="Unassembled WGS sequence"/>
</dbReference>
<evidence type="ECO:0000259" key="4">
    <source>
        <dbReference type="PROSITE" id="PS51762"/>
    </source>
</evidence>
<dbReference type="Pfam" id="PF18962">
    <property type="entry name" value="Por_Secre_tail"/>
    <property type="match status" value="1"/>
</dbReference>
<feature type="domain" description="GH16" evidence="4">
    <location>
        <begin position="20"/>
        <end position="328"/>
    </location>
</feature>
<evidence type="ECO:0000256" key="3">
    <source>
        <dbReference type="SAM" id="SignalP"/>
    </source>
</evidence>
<accession>A0A9X1H7M0</accession>
<dbReference type="InterPro" id="IPR000757">
    <property type="entry name" value="Beta-glucanase-like"/>
</dbReference>
<proteinExistence type="inferred from homology"/>
<evidence type="ECO:0000256" key="1">
    <source>
        <dbReference type="ARBA" id="ARBA00006865"/>
    </source>
</evidence>
<dbReference type="Gene3D" id="2.60.120.200">
    <property type="match status" value="1"/>
</dbReference>
<protein>
    <submittedName>
        <fullName evidence="5">T9SS type A sorting domain-containing protein</fullName>
    </submittedName>
</protein>
<dbReference type="InterPro" id="IPR026444">
    <property type="entry name" value="Secre_tail"/>
</dbReference>
<comment type="similarity">
    <text evidence="1">Belongs to the glycosyl hydrolase 16 family.</text>
</comment>
<gene>
    <name evidence="5" type="ORF">K6T82_03835</name>
</gene>
<feature type="chain" id="PRO_5040876831" evidence="3">
    <location>
        <begin position="20"/>
        <end position="416"/>
    </location>
</feature>
<dbReference type="PROSITE" id="PS51762">
    <property type="entry name" value="GH16_2"/>
    <property type="match status" value="1"/>
</dbReference>
<dbReference type="RefSeq" id="WP_223704654.1">
    <property type="nucleotide sequence ID" value="NZ_JAINUY010000001.1"/>
</dbReference>
<feature type="signal peptide" evidence="3">
    <location>
        <begin position="1"/>
        <end position="19"/>
    </location>
</feature>
<dbReference type="SUPFAM" id="SSF49899">
    <property type="entry name" value="Concanavalin A-like lectins/glucanases"/>
    <property type="match status" value="1"/>
</dbReference>
<dbReference type="InterPro" id="IPR013320">
    <property type="entry name" value="ConA-like_dom_sf"/>
</dbReference>
<dbReference type="EMBL" id="JAINUY010000001">
    <property type="protein sequence ID" value="MBZ4033881.1"/>
    <property type="molecule type" value="Genomic_DNA"/>
</dbReference>
<keyword evidence="6" id="KW-1185">Reference proteome</keyword>
<dbReference type="AlphaFoldDB" id="A0A9X1H7M0"/>